<gene>
    <name evidence="1" type="ORF">HED55_10035</name>
</gene>
<evidence type="ECO:0000313" key="1">
    <source>
        <dbReference type="EMBL" id="NKC03534.1"/>
    </source>
</evidence>
<keyword evidence="2" id="KW-1185">Reference proteome</keyword>
<name>A0ABX1DKT4_9HYPH</name>
<comment type="caution">
    <text evidence="1">The sequence shown here is derived from an EMBL/GenBank/DDBJ whole genome shotgun (WGS) entry which is preliminary data.</text>
</comment>
<reference evidence="1 2" key="1">
    <citation type="submission" date="2020-03" db="EMBL/GenBank/DDBJ databases">
        <title>Whole genome sequencing of clinical and environmental type strains of Ochrobactrum.</title>
        <authorList>
            <person name="Dharne M."/>
        </authorList>
    </citation>
    <scope>NUCLEOTIDE SEQUENCE [LARGE SCALE GENOMIC DNA]</scope>
    <source>
        <strain evidence="1 2">CIP 109452</strain>
    </source>
</reference>
<sequence>MDTPVTGSIKTNILYKDDQLYLTLLCYGGGDINYQFTRTPFLVTFYDQYGNQGQFLIDPDKLPEGYNPDQFTNSNFTLLSVPTANLLTGQTGKRPTISVWYVFMPQVLTVFFTETLRMPYKI</sequence>
<evidence type="ECO:0000313" key="2">
    <source>
        <dbReference type="Proteomes" id="UP000704467"/>
    </source>
</evidence>
<protein>
    <submittedName>
        <fullName evidence="1">Uncharacterized protein</fullName>
    </submittedName>
</protein>
<dbReference type="Proteomes" id="UP000704467">
    <property type="component" value="Unassembled WGS sequence"/>
</dbReference>
<proteinExistence type="predicted"/>
<accession>A0ABX1DKT4</accession>
<organism evidence="1 2">
    <name type="scientific">Brucella haematophila</name>
    <dbReference type="NCBI Taxonomy" id="419474"/>
    <lineage>
        <taxon>Bacteria</taxon>
        <taxon>Pseudomonadati</taxon>
        <taxon>Pseudomonadota</taxon>
        <taxon>Alphaproteobacteria</taxon>
        <taxon>Hyphomicrobiales</taxon>
        <taxon>Brucellaceae</taxon>
        <taxon>Brucella/Ochrobactrum group</taxon>
        <taxon>Brucella</taxon>
    </lineage>
</organism>
<dbReference type="EMBL" id="JAAVLN010000001">
    <property type="protein sequence ID" value="NKC03534.1"/>
    <property type="molecule type" value="Genomic_DNA"/>
</dbReference>